<dbReference type="InterPro" id="IPR013783">
    <property type="entry name" value="Ig-like_fold"/>
</dbReference>
<dbReference type="EC" id="2.7.13.3" evidence="3"/>
<dbReference type="Pfam" id="PF02518">
    <property type="entry name" value="HATPase_c"/>
    <property type="match status" value="1"/>
</dbReference>
<dbReference type="SMART" id="SM00387">
    <property type="entry name" value="HATPase_c"/>
    <property type="match status" value="1"/>
</dbReference>
<dbReference type="CDD" id="cd00082">
    <property type="entry name" value="HisKA"/>
    <property type="match status" value="1"/>
</dbReference>
<feature type="coiled-coil region" evidence="12">
    <location>
        <begin position="123"/>
        <end position="150"/>
    </location>
</feature>
<evidence type="ECO:0000256" key="8">
    <source>
        <dbReference type="ARBA" id="ARBA00022840"/>
    </source>
</evidence>
<reference evidence="17 18" key="1">
    <citation type="journal article" date="2016" name="Nat. Commun.">
        <title>Thousands of microbial genomes shed light on interconnected biogeochemical processes in an aquifer system.</title>
        <authorList>
            <person name="Anantharaman K."/>
            <person name="Brown C.T."/>
            <person name="Hug L.A."/>
            <person name="Sharon I."/>
            <person name="Castelle C.J."/>
            <person name="Probst A.J."/>
            <person name="Thomas B.C."/>
            <person name="Singh A."/>
            <person name="Wilkins M.J."/>
            <person name="Karaoz U."/>
            <person name="Brodie E.L."/>
            <person name="Williams K.H."/>
            <person name="Hubbard S.S."/>
            <person name="Banfield J.F."/>
        </authorList>
    </citation>
    <scope>NUCLEOTIDE SEQUENCE [LARGE SCALE GENOMIC DNA]</scope>
    <source>
        <strain evidence="18">RIFCSPLOWO2_12_FULL_64_10</strain>
    </source>
</reference>
<dbReference type="GO" id="GO:0000155">
    <property type="term" value="F:phosphorelay sensor kinase activity"/>
    <property type="evidence" value="ECO:0007669"/>
    <property type="project" value="InterPro"/>
</dbReference>
<keyword evidence="6" id="KW-0547">Nucleotide-binding</keyword>
<keyword evidence="4 11" id="KW-0597">Phosphoprotein</keyword>
<dbReference type="Pfam" id="PF07495">
    <property type="entry name" value="Y_Y_Y"/>
    <property type="match status" value="1"/>
</dbReference>
<evidence type="ECO:0000256" key="4">
    <source>
        <dbReference type="ARBA" id="ARBA00022553"/>
    </source>
</evidence>
<dbReference type="Pfam" id="PF00072">
    <property type="entry name" value="Response_reg"/>
    <property type="match status" value="1"/>
</dbReference>
<dbReference type="InterPro" id="IPR036890">
    <property type="entry name" value="HATPase_C_sf"/>
</dbReference>
<keyword evidence="9" id="KW-0902">Two-component regulatory system</keyword>
<evidence type="ECO:0000256" key="9">
    <source>
        <dbReference type="ARBA" id="ARBA00023012"/>
    </source>
</evidence>
<keyword evidence="14" id="KW-0812">Transmembrane</keyword>
<dbReference type="SUPFAM" id="SSF52172">
    <property type="entry name" value="CheY-like"/>
    <property type="match status" value="1"/>
</dbReference>
<dbReference type="InterPro" id="IPR011006">
    <property type="entry name" value="CheY-like_superfamily"/>
</dbReference>
<feature type="region of interest" description="Disordered" evidence="13">
    <location>
        <begin position="299"/>
        <end position="327"/>
    </location>
</feature>
<evidence type="ECO:0000256" key="10">
    <source>
        <dbReference type="ARBA" id="ARBA00023136"/>
    </source>
</evidence>
<evidence type="ECO:0000256" key="6">
    <source>
        <dbReference type="ARBA" id="ARBA00022741"/>
    </source>
</evidence>
<protein>
    <recommendedName>
        <fullName evidence="3">histidine kinase</fullName>
        <ecNumber evidence="3">2.7.13.3</ecNumber>
    </recommendedName>
</protein>
<dbReference type="PROSITE" id="PS50110">
    <property type="entry name" value="RESPONSE_REGULATORY"/>
    <property type="match status" value="1"/>
</dbReference>
<dbReference type="EMBL" id="MFKF01000329">
    <property type="protein sequence ID" value="OGG46244.1"/>
    <property type="molecule type" value="Genomic_DNA"/>
</dbReference>
<evidence type="ECO:0000313" key="17">
    <source>
        <dbReference type="EMBL" id="OGG46244.1"/>
    </source>
</evidence>
<feature type="modified residue" description="4-aspartylphosphate" evidence="11">
    <location>
        <position position="482"/>
    </location>
</feature>
<comment type="subcellular location">
    <subcellularLocation>
        <location evidence="2">Membrane</location>
    </subcellularLocation>
</comment>
<dbReference type="Proteomes" id="UP000178606">
    <property type="component" value="Unassembled WGS sequence"/>
</dbReference>
<dbReference type="CDD" id="cd16922">
    <property type="entry name" value="HATPase_EvgS-ArcB-TorS-like"/>
    <property type="match status" value="1"/>
</dbReference>
<evidence type="ECO:0000256" key="12">
    <source>
        <dbReference type="SAM" id="Coils"/>
    </source>
</evidence>
<sequence length="641" mass="71239">MRLIAYEFGARSFKTRPEAMIYRYRLKGYDKDWRTTHARRVEYQDLPRGDYTFEVVAVDRDLVYSKEPATVTLRIRMPYERIGWMSALGIAIVVIAWQTTRLLRRDKLLQVSNAALSSANKDLFGLNQELREKTEALEIAKEAAESANLAKSQFLANMSHEIRTPMNAILGYAQILQRKSTLIPDDRRAVETIHRSGDHLLKLINDVLNISRIEAGRLELHPSDFDLQGLLQGLDVMFRLNCEQARIAWRVERPQAERIPVHGDEAKLSQVLINLLGNAVKFTDEGGVTLRVTALPEDMGGTGRRPVLGPVRPGEPPGPPESRAESPSLPEHLYHFEVLDTGPGISPEAQSAIFEPFTQAEAGIRKGGTGLGLAISRRVLELMGGHLALESTPGQGSRFFFTIPLPPAATDVAAVSAERWARVKSLKEGLRVSALVADDIVENREVLSRMLADIGVEVSLAENGREAVDRVLADALDIVFLDIRMPEMGGLEAARRIWQEQGEKAPRLVAISASALDHERRQYIEAGFDGFIPKPFRAEQVYACLAELLGVEYEYGEPVGVVEEAALELEGISLPEDLFGRLRQATEYSNVTELERTLDEVETLGPQAGRLAAHLRGLSQDFKMEEILKILGEIGRNSAHP</sequence>
<evidence type="ECO:0000256" key="2">
    <source>
        <dbReference type="ARBA" id="ARBA00004370"/>
    </source>
</evidence>
<gene>
    <name evidence="17" type="ORF">A3F84_23740</name>
</gene>
<evidence type="ECO:0000256" key="13">
    <source>
        <dbReference type="SAM" id="MobiDB-lite"/>
    </source>
</evidence>
<dbReference type="CDD" id="cd17546">
    <property type="entry name" value="REC_hyHK_CKI1_RcsC-like"/>
    <property type="match status" value="1"/>
</dbReference>
<organism evidence="17 18">
    <name type="scientific">Handelsmanbacteria sp. (strain RIFCSPLOWO2_12_FULL_64_10)</name>
    <dbReference type="NCBI Taxonomy" id="1817868"/>
    <lineage>
        <taxon>Bacteria</taxon>
        <taxon>Candidatus Handelsmaniibacteriota</taxon>
    </lineage>
</organism>
<dbReference type="InterPro" id="IPR001789">
    <property type="entry name" value="Sig_transdc_resp-reg_receiver"/>
</dbReference>
<dbReference type="FunFam" id="1.10.287.130:FF:000038">
    <property type="entry name" value="Sensory transduction histidine kinase"/>
    <property type="match status" value="1"/>
</dbReference>
<dbReference type="InterPro" id="IPR004358">
    <property type="entry name" value="Sig_transdc_His_kin-like_C"/>
</dbReference>
<dbReference type="SUPFAM" id="SSF55874">
    <property type="entry name" value="ATPase domain of HSP90 chaperone/DNA topoisomerase II/histidine kinase"/>
    <property type="match status" value="1"/>
</dbReference>
<name>A0A1F6CAL9_HANXR</name>
<keyword evidence="7" id="KW-0418">Kinase</keyword>
<evidence type="ECO:0000256" key="7">
    <source>
        <dbReference type="ARBA" id="ARBA00022777"/>
    </source>
</evidence>
<keyword evidence="10 14" id="KW-0472">Membrane</keyword>
<keyword evidence="12" id="KW-0175">Coiled coil</keyword>
<dbReference type="Gene3D" id="1.10.287.130">
    <property type="match status" value="1"/>
</dbReference>
<feature type="domain" description="Histidine kinase" evidence="15">
    <location>
        <begin position="157"/>
        <end position="407"/>
    </location>
</feature>
<feature type="domain" description="Response regulatory" evidence="16">
    <location>
        <begin position="433"/>
        <end position="549"/>
    </location>
</feature>
<evidence type="ECO:0000313" key="18">
    <source>
        <dbReference type="Proteomes" id="UP000178606"/>
    </source>
</evidence>
<dbReference type="GO" id="GO:0016020">
    <property type="term" value="C:membrane"/>
    <property type="evidence" value="ECO:0007669"/>
    <property type="project" value="UniProtKB-SubCell"/>
</dbReference>
<dbReference type="Gene3D" id="3.30.565.10">
    <property type="entry name" value="Histidine kinase-like ATPase, C-terminal domain"/>
    <property type="match status" value="1"/>
</dbReference>
<comment type="caution">
    <text evidence="17">The sequence shown here is derived from an EMBL/GenBank/DDBJ whole genome shotgun (WGS) entry which is preliminary data.</text>
</comment>
<dbReference type="Gene3D" id="3.40.50.2300">
    <property type="match status" value="1"/>
</dbReference>
<dbReference type="InterPro" id="IPR005467">
    <property type="entry name" value="His_kinase_dom"/>
</dbReference>
<dbReference type="Pfam" id="PF00512">
    <property type="entry name" value="HisKA"/>
    <property type="match status" value="1"/>
</dbReference>
<evidence type="ECO:0000256" key="1">
    <source>
        <dbReference type="ARBA" id="ARBA00000085"/>
    </source>
</evidence>
<dbReference type="AlphaFoldDB" id="A0A1F6CAL9"/>
<dbReference type="SMART" id="SM00448">
    <property type="entry name" value="REC"/>
    <property type="match status" value="1"/>
</dbReference>
<proteinExistence type="predicted"/>
<evidence type="ECO:0000256" key="3">
    <source>
        <dbReference type="ARBA" id="ARBA00012438"/>
    </source>
</evidence>
<feature type="transmembrane region" description="Helical" evidence="14">
    <location>
        <begin position="82"/>
        <end position="100"/>
    </location>
</feature>
<evidence type="ECO:0000259" key="15">
    <source>
        <dbReference type="PROSITE" id="PS50109"/>
    </source>
</evidence>
<evidence type="ECO:0000256" key="5">
    <source>
        <dbReference type="ARBA" id="ARBA00022679"/>
    </source>
</evidence>
<evidence type="ECO:0000256" key="14">
    <source>
        <dbReference type="SAM" id="Phobius"/>
    </source>
</evidence>
<dbReference type="PANTHER" id="PTHR45339:SF1">
    <property type="entry name" value="HYBRID SIGNAL TRANSDUCTION HISTIDINE KINASE J"/>
    <property type="match status" value="1"/>
</dbReference>
<dbReference type="Gene3D" id="2.60.40.10">
    <property type="entry name" value="Immunoglobulins"/>
    <property type="match status" value="1"/>
</dbReference>
<dbReference type="SUPFAM" id="SSF47384">
    <property type="entry name" value="Homodimeric domain of signal transducing histidine kinase"/>
    <property type="match status" value="1"/>
</dbReference>
<evidence type="ECO:0000259" key="16">
    <source>
        <dbReference type="PROSITE" id="PS50110"/>
    </source>
</evidence>
<comment type="catalytic activity">
    <reaction evidence="1">
        <text>ATP + protein L-histidine = ADP + protein N-phospho-L-histidine.</text>
        <dbReference type="EC" id="2.7.13.3"/>
    </reaction>
</comment>
<keyword evidence="14" id="KW-1133">Transmembrane helix</keyword>
<dbReference type="InterPro" id="IPR003594">
    <property type="entry name" value="HATPase_dom"/>
</dbReference>
<accession>A0A1F6CAL9</accession>
<dbReference type="GO" id="GO:0005524">
    <property type="term" value="F:ATP binding"/>
    <property type="evidence" value="ECO:0007669"/>
    <property type="project" value="UniProtKB-KW"/>
</dbReference>
<dbReference type="InterPro" id="IPR003661">
    <property type="entry name" value="HisK_dim/P_dom"/>
</dbReference>
<dbReference type="PROSITE" id="PS50109">
    <property type="entry name" value="HIS_KIN"/>
    <property type="match status" value="1"/>
</dbReference>
<dbReference type="PRINTS" id="PR00344">
    <property type="entry name" value="BCTRLSENSOR"/>
</dbReference>
<dbReference type="SMART" id="SM00388">
    <property type="entry name" value="HisKA"/>
    <property type="match status" value="1"/>
</dbReference>
<keyword evidence="8" id="KW-0067">ATP-binding</keyword>
<dbReference type="InterPro" id="IPR036097">
    <property type="entry name" value="HisK_dim/P_sf"/>
</dbReference>
<dbReference type="InterPro" id="IPR011123">
    <property type="entry name" value="Y_Y_Y"/>
</dbReference>
<dbReference type="PANTHER" id="PTHR45339">
    <property type="entry name" value="HYBRID SIGNAL TRANSDUCTION HISTIDINE KINASE J"/>
    <property type="match status" value="1"/>
</dbReference>
<evidence type="ECO:0000256" key="11">
    <source>
        <dbReference type="PROSITE-ProRule" id="PRU00169"/>
    </source>
</evidence>
<keyword evidence="5" id="KW-0808">Transferase</keyword>